<evidence type="ECO:0000256" key="2">
    <source>
        <dbReference type="ARBA" id="ARBA00022692"/>
    </source>
</evidence>
<evidence type="ECO:0000256" key="5">
    <source>
        <dbReference type="SAM" id="Phobius"/>
    </source>
</evidence>
<reference evidence="6" key="1">
    <citation type="journal article" date="2023" name="Science">
        <title>Genome structures resolve the early diversification of teleost fishes.</title>
        <authorList>
            <person name="Parey E."/>
            <person name="Louis A."/>
            <person name="Montfort J."/>
            <person name="Bouchez O."/>
            <person name="Roques C."/>
            <person name="Iampietro C."/>
            <person name="Lluch J."/>
            <person name="Castinel A."/>
            <person name="Donnadieu C."/>
            <person name="Desvignes T."/>
            <person name="Floi Bucao C."/>
            <person name="Jouanno E."/>
            <person name="Wen M."/>
            <person name="Mejri S."/>
            <person name="Dirks R."/>
            <person name="Jansen H."/>
            <person name="Henkel C."/>
            <person name="Chen W.J."/>
            <person name="Zahm M."/>
            <person name="Cabau C."/>
            <person name="Klopp C."/>
            <person name="Thompson A.W."/>
            <person name="Robinson-Rechavi M."/>
            <person name="Braasch I."/>
            <person name="Lecointre G."/>
            <person name="Bobe J."/>
            <person name="Postlethwait J.H."/>
            <person name="Berthelot C."/>
            <person name="Roest Crollius H."/>
            <person name="Guiguen Y."/>
        </authorList>
    </citation>
    <scope>NUCLEOTIDE SEQUENCE</scope>
    <source>
        <strain evidence="6">WJC10195</strain>
    </source>
</reference>
<proteinExistence type="predicted"/>
<dbReference type="Proteomes" id="UP001152622">
    <property type="component" value="Chromosome 1"/>
</dbReference>
<protein>
    <recommendedName>
        <fullName evidence="8">Transmembrane protein 116</fullName>
    </recommendedName>
</protein>
<gene>
    <name evidence="6" type="ORF">SKAU_G00010830</name>
</gene>
<dbReference type="AlphaFoldDB" id="A0A9Q1GB31"/>
<dbReference type="PANTHER" id="PTHR23112">
    <property type="entry name" value="G PROTEIN-COUPLED RECEPTOR 157-RELATED"/>
    <property type="match status" value="1"/>
</dbReference>
<evidence type="ECO:0000256" key="4">
    <source>
        <dbReference type="ARBA" id="ARBA00023136"/>
    </source>
</evidence>
<comment type="subcellular location">
    <subcellularLocation>
        <location evidence="1">Membrane</location>
        <topology evidence="1">Multi-pass membrane protein</topology>
    </subcellularLocation>
</comment>
<keyword evidence="2 5" id="KW-0812">Transmembrane</keyword>
<accession>A0A9Q1GB31</accession>
<comment type="caution">
    <text evidence="6">The sequence shown here is derived from an EMBL/GenBank/DDBJ whole genome shotgun (WGS) entry which is preliminary data.</text>
</comment>
<dbReference type="PANTHER" id="PTHR23112:SF0">
    <property type="entry name" value="TRANSMEMBRANE PROTEIN 116"/>
    <property type="match status" value="1"/>
</dbReference>
<feature type="transmembrane region" description="Helical" evidence="5">
    <location>
        <begin position="29"/>
        <end position="51"/>
    </location>
</feature>
<evidence type="ECO:0000313" key="7">
    <source>
        <dbReference type="Proteomes" id="UP001152622"/>
    </source>
</evidence>
<sequence>MLSLFLNNTEQNITADAEDWTNVYSAIRWIQLIMAVLSILGSGSIIVYATFQNLIRTAEVQPLFLLSVTDLLLGFCWLGRSSALHPGLREPHYLLQPARRPTDRIIGGC</sequence>
<evidence type="ECO:0000313" key="6">
    <source>
        <dbReference type="EMBL" id="KAJ8380305.1"/>
    </source>
</evidence>
<dbReference type="GO" id="GO:0005886">
    <property type="term" value="C:plasma membrane"/>
    <property type="evidence" value="ECO:0007669"/>
    <property type="project" value="TreeGrafter"/>
</dbReference>
<evidence type="ECO:0008006" key="8">
    <source>
        <dbReference type="Google" id="ProtNLM"/>
    </source>
</evidence>
<keyword evidence="4 5" id="KW-0472">Membrane</keyword>
<evidence type="ECO:0000256" key="1">
    <source>
        <dbReference type="ARBA" id="ARBA00004141"/>
    </source>
</evidence>
<keyword evidence="7" id="KW-1185">Reference proteome</keyword>
<name>A0A9Q1GB31_SYNKA</name>
<dbReference type="GO" id="GO:0004930">
    <property type="term" value="F:G protein-coupled receptor activity"/>
    <property type="evidence" value="ECO:0007669"/>
    <property type="project" value="TreeGrafter"/>
</dbReference>
<dbReference type="GO" id="GO:0007189">
    <property type="term" value="P:adenylate cyclase-activating G protein-coupled receptor signaling pathway"/>
    <property type="evidence" value="ECO:0007669"/>
    <property type="project" value="TreeGrafter"/>
</dbReference>
<dbReference type="EMBL" id="JAINUF010000001">
    <property type="protein sequence ID" value="KAJ8380305.1"/>
    <property type="molecule type" value="Genomic_DNA"/>
</dbReference>
<evidence type="ECO:0000256" key="3">
    <source>
        <dbReference type="ARBA" id="ARBA00022989"/>
    </source>
</evidence>
<keyword evidence="3 5" id="KW-1133">Transmembrane helix</keyword>
<organism evidence="6 7">
    <name type="scientific">Synaphobranchus kaupii</name>
    <name type="common">Kaup's arrowtooth eel</name>
    <dbReference type="NCBI Taxonomy" id="118154"/>
    <lineage>
        <taxon>Eukaryota</taxon>
        <taxon>Metazoa</taxon>
        <taxon>Chordata</taxon>
        <taxon>Craniata</taxon>
        <taxon>Vertebrata</taxon>
        <taxon>Euteleostomi</taxon>
        <taxon>Actinopterygii</taxon>
        <taxon>Neopterygii</taxon>
        <taxon>Teleostei</taxon>
        <taxon>Anguilliformes</taxon>
        <taxon>Synaphobranchidae</taxon>
        <taxon>Synaphobranchus</taxon>
    </lineage>
</organism>
<dbReference type="OrthoDB" id="10070607at2759"/>